<reference evidence="1" key="1">
    <citation type="journal article" date="2014" name="Int. J. Syst. Evol. Microbiol.">
        <title>Complete genome sequence of Corynebacterium casei LMG S-19264T (=DSM 44701T), isolated from a smear-ripened cheese.</title>
        <authorList>
            <consortium name="US DOE Joint Genome Institute (JGI-PGF)"/>
            <person name="Walter F."/>
            <person name="Albersmeier A."/>
            <person name="Kalinowski J."/>
            <person name="Ruckert C."/>
        </authorList>
    </citation>
    <scope>NUCLEOTIDE SEQUENCE</scope>
    <source>
        <strain evidence="1">KCTC 32513</strain>
    </source>
</reference>
<dbReference type="AlphaFoldDB" id="A0A8J3CPE3"/>
<name>A0A8J3CPE3_9PROT</name>
<proteinExistence type="predicted"/>
<sequence>MFTVELAWFQFDLPDHATIAAVTASPNPLFPDSRVTTQWRVALERFELTAHLSATRDLTEISRAAFDAGEPGLKQFSQNGIPAVRSGAYDRDRTQIDWGFHLNGLTLSFRLMAKAYPKTLPTDAEAREHAEIIASVRRIAQSH</sequence>
<gene>
    <name evidence="1" type="ORF">GCM10009069_06010</name>
</gene>
<keyword evidence="2" id="KW-1185">Reference proteome</keyword>
<comment type="caution">
    <text evidence="1">The sequence shown here is derived from an EMBL/GenBank/DDBJ whole genome shotgun (WGS) entry which is preliminary data.</text>
</comment>
<dbReference type="Proteomes" id="UP000634004">
    <property type="component" value="Unassembled WGS sequence"/>
</dbReference>
<dbReference type="EMBL" id="BMZH01000002">
    <property type="protein sequence ID" value="GHA85603.1"/>
    <property type="molecule type" value="Genomic_DNA"/>
</dbReference>
<evidence type="ECO:0000313" key="2">
    <source>
        <dbReference type="Proteomes" id="UP000634004"/>
    </source>
</evidence>
<protein>
    <submittedName>
        <fullName evidence="1">Uncharacterized protein</fullName>
    </submittedName>
</protein>
<organism evidence="1 2">
    <name type="scientific">Algimonas arctica</name>
    <dbReference type="NCBI Taxonomy" id="1479486"/>
    <lineage>
        <taxon>Bacteria</taxon>
        <taxon>Pseudomonadati</taxon>
        <taxon>Pseudomonadota</taxon>
        <taxon>Alphaproteobacteria</taxon>
        <taxon>Maricaulales</taxon>
        <taxon>Robiginitomaculaceae</taxon>
        <taxon>Algimonas</taxon>
    </lineage>
</organism>
<dbReference type="RefSeq" id="WP_189495273.1">
    <property type="nucleotide sequence ID" value="NZ_BMZH01000002.1"/>
</dbReference>
<evidence type="ECO:0000313" key="1">
    <source>
        <dbReference type="EMBL" id="GHA85603.1"/>
    </source>
</evidence>
<accession>A0A8J3CPE3</accession>
<reference evidence="1" key="2">
    <citation type="submission" date="2020-09" db="EMBL/GenBank/DDBJ databases">
        <authorList>
            <person name="Sun Q."/>
            <person name="Kim S."/>
        </authorList>
    </citation>
    <scope>NUCLEOTIDE SEQUENCE</scope>
    <source>
        <strain evidence="1">KCTC 32513</strain>
    </source>
</reference>